<organism evidence="2 3">
    <name type="scientific">Stieleria marina</name>
    <dbReference type="NCBI Taxonomy" id="1930275"/>
    <lineage>
        <taxon>Bacteria</taxon>
        <taxon>Pseudomonadati</taxon>
        <taxon>Planctomycetota</taxon>
        <taxon>Planctomycetia</taxon>
        <taxon>Pirellulales</taxon>
        <taxon>Pirellulaceae</taxon>
        <taxon>Stieleria</taxon>
    </lineage>
</organism>
<gene>
    <name evidence="2" type="ORF">K239x_33970</name>
</gene>
<dbReference type="Gene3D" id="3.40.50.1820">
    <property type="entry name" value="alpha/beta hydrolase"/>
    <property type="match status" value="1"/>
</dbReference>
<accession>A0A517NW98</accession>
<reference evidence="2 3" key="1">
    <citation type="submission" date="2019-02" db="EMBL/GenBank/DDBJ databases">
        <title>Deep-cultivation of Planctomycetes and their phenomic and genomic characterization uncovers novel biology.</title>
        <authorList>
            <person name="Wiegand S."/>
            <person name="Jogler M."/>
            <person name="Boedeker C."/>
            <person name="Pinto D."/>
            <person name="Vollmers J."/>
            <person name="Rivas-Marin E."/>
            <person name="Kohn T."/>
            <person name="Peeters S.H."/>
            <person name="Heuer A."/>
            <person name="Rast P."/>
            <person name="Oberbeckmann S."/>
            <person name="Bunk B."/>
            <person name="Jeske O."/>
            <person name="Meyerdierks A."/>
            <person name="Storesund J.E."/>
            <person name="Kallscheuer N."/>
            <person name="Luecker S."/>
            <person name="Lage O.M."/>
            <person name="Pohl T."/>
            <person name="Merkel B.J."/>
            <person name="Hornburger P."/>
            <person name="Mueller R.-W."/>
            <person name="Bruemmer F."/>
            <person name="Labrenz M."/>
            <person name="Spormann A.M."/>
            <person name="Op den Camp H."/>
            <person name="Overmann J."/>
            <person name="Amann R."/>
            <person name="Jetten M.S.M."/>
            <person name="Mascher T."/>
            <person name="Medema M.H."/>
            <person name="Devos D.P."/>
            <person name="Kaster A.-K."/>
            <person name="Ovreas L."/>
            <person name="Rohde M."/>
            <person name="Galperin M.Y."/>
            <person name="Jogler C."/>
        </authorList>
    </citation>
    <scope>NUCLEOTIDE SEQUENCE [LARGE SCALE GENOMIC DNA]</scope>
    <source>
        <strain evidence="2 3">K23_9</strain>
    </source>
</reference>
<dbReference type="OrthoDB" id="253099at2"/>
<dbReference type="EMBL" id="CP036526">
    <property type="protein sequence ID" value="QDT11401.1"/>
    <property type="molecule type" value="Genomic_DNA"/>
</dbReference>
<sequence precursor="true">MNTIRYAAVSIALSWLCGSPLSTANENATDELWNHLRSADQLVDVRDASVKFADAAETRTLRFQVTQAPTLQKTAWVAVPAPAAGWQLGQTKSVCVTAKNTGQSKTSVTLWVVGTSGWSAVGDAAELAAGQSQTLCCDLRDSFKDGTPRIDPNQIRQIRFMVQNVNTTSLEFRKLITQGSADAFKPSAGRLSVPKLTNGNPAPGRRVRYPLAGAESDDLYCVVYLPTDWTPGASFPVIAEFPGNFYCHAGRCWSPGRPEQCVIGYGATKGQGAIWISLPFVDRETNSVAESGFGSDAGDDTVDYANRALDEICSRWGGDPDNVVLSGFSRGAIACGYIGLRNKTMAQRWKGFITCQHYDGSNWRQSNLPDAVVRAPRFAGQAIFQLDNSQAKYQAVVDATDPAVVWTWAQSGLGDHDTAMFLDDRPCMKQLRKWFDDLVGS</sequence>
<evidence type="ECO:0000256" key="1">
    <source>
        <dbReference type="SAM" id="SignalP"/>
    </source>
</evidence>
<evidence type="ECO:0000313" key="3">
    <source>
        <dbReference type="Proteomes" id="UP000319817"/>
    </source>
</evidence>
<keyword evidence="3" id="KW-1185">Reference proteome</keyword>
<protein>
    <submittedName>
        <fullName evidence="2">Uncharacterized protein</fullName>
    </submittedName>
</protein>
<dbReference type="RefSeq" id="WP_145419239.1">
    <property type="nucleotide sequence ID" value="NZ_CP036526.1"/>
</dbReference>
<dbReference type="Proteomes" id="UP000319817">
    <property type="component" value="Chromosome"/>
</dbReference>
<proteinExistence type="predicted"/>
<keyword evidence="1" id="KW-0732">Signal</keyword>
<name>A0A517NW98_9BACT</name>
<dbReference type="AlphaFoldDB" id="A0A517NW98"/>
<feature type="chain" id="PRO_5021800656" evidence="1">
    <location>
        <begin position="25"/>
        <end position="441"/>
    </location>
</feature>
<dbReference type="InterPro" id="IPR029058">
    <property type="entry name" value="AB_hydrolase_fold"/>
</dbReference>
<dbReference type="SUPFAM" id="SSF53474">
    <property type="entry name" value="alpha/beta-Hydrolases"/>
    <property type="match status" value="1"/>
</dbReference>
<feature type="signal peptide" evidence="1">
    <location>
        <begin position="1"/>
        <end position="24"/>
    </location>
</feature>
<evidence type="ECO:0000313" key="2">
    <source>
        <dbReference type="EMBL" id="QDT11401.1"/>
    </source>
</evidence>